<organism evidence="1 2">
    <name type="scientific">Mycoplasmoides pneumoniae (strain ATCC 15531 / DSM 23978 / CIP 103766 / NBRC 14401 / NCTC 10119 / FH)</name>
    <name type="common">Mycoplasma pneumoniae</name>
    <dbReference type="NCBI Taxonomy" id="722438"/>
    <lineage>
        <taxon>Bacteria</taxon>
        <taxon>Bacillati</taxon>
        <taxon>Mycoplasmatota</taxon>
        <taxon>Mycoplasmoidales</taxon>
        <taxon>Mycoplasmoidaceae</taxon>
        <taxon>Mycoplasmoides</taxon>
    </lineage>
</organism>
<reference evidence="1 2" key="1">
    <citation type="journal article" date="2010" name="Appl. Environ. Microbiol.">
        <title>Targeted chromosomal knockouts in Mycoplasma pneumoniae.</title>
        <authorList>
            <person name="Krishnakumar R."/>
            <person name="Assad-Garcia N."/>
            <person name="Benders G.A."/>
            <person name="Phan Q."/>
            <person name="Montague M.G."/>
            <person name="Glass J.I."/>
        </authorList>
    </citation>
    <scope>NUCLEOTIDE SEQUENCE [LARGE SCALE GENOMIC DNA]</scope>
    <source>
        <strain evidence="2">ATCC 15531 / DSM 22911 / NBRC 14401 / NCTC 10119 / FH</strain>
    </source>
</reference>
<evidence type="ECO:0000313" key="1">
    <source>
        <dbReference type="EMBL" id="ADK86766.1"/>
    </source>
</evidence>
<dbReference type="HOGENOM" id="CLU_1968086_0_0_14"/>
<dbReference type="EMBL" id="CP002077">
    <property type="protein sequence ID" value="ADK86766.1"/>
    <property type="molecule type" value="Genomic_DNA"/>
</dbReference>
<gene>
    <name evidence="1" type="ordered locus">MPNE_0671</name>
</gene>
<dbReference type="RefSeq" id="WP_010874927.1">
    <property type="nucleotide sequence ID" value="NZ_CP010546.1"/>
</dbReference>
<proteinExistence type="predicted"/>
<dbReference type="eggNOG" id="ENOG5031ZAV">
    <property type="taxonomic scope" value="Bacteria"/>
</dbReference>
<dbReference type="GeneID" id="66608747"/>
<evidence type="ECO:0000313" key="2">
    <source>
        <dbReference type="Proteomes" id="UP000007756"/>
    </source>
</evidence>
<name>A0A0H3DM12_MYCPB</name>
<accession>A0A0H3DM12</accession>
<dbReference type="PaxDb" id="722438-MPNE_0671"/>
<dbReference type="Proteomes" id="UP000007756">
    <property type="component" value="Chromosome"/>
</dbReference>
<protein>
    <submittedName>
        <fullName evidence="1">Uncharacterized protein</fullName>
    </submittedName>
</protein>
<dbReference type="SMR" id="A0A0H3DM12"/>
<dbReference type="KEGG" id="mpj:MPNE_0671"/>
<sequence length="129" mass="15149">MKQKIIGLTLAFFVLFLTAVAILFTVKVQRYLTTSLWAKLSEQTFLVFKNEQDEAQFNQVSWTNFQAETTKKEDKKAFRLYKKKISLEQLENENQQQLFQAVNLSINLKQGWYNITILLPSKALFETVF</sequence>
<dbReference type="AlphaFoldDB" id="A0A0H3DM12"/>
<dbReference type="STRING" id="722438.F539_03220"/>
<dbReference type="PATRIC" id="fig|722438.3.peg.647"/>